<feature type="compositionally biased region" description="Polar residues" evidence="1">
    <location>
        <begin position="335"/>
        <end position="348"/>
    </location>
</feature>
<comment type="caution">
    <text evidence="2">The sequence shown here is derived from an EMBL/GenBank/DDBJ whole genome shotgun (WGS) entry which is preliminary data.</text>
</comment>
<name>A0A4Z1HPI7_9HELO</name>
<reference evidence="2 3" key="1">
    <citation type="submission" date="2017-12" db="EMBL/GenBank/DDBJ databases">
        <title>Comparative genomics of Botrytis spp.</title>
        <authorList>
            <person name="Valero-Jimenez C.A."/>
            <person name="Tapia P."/>
            <person name="Veloso J."/>
            <person name="Silva-Moreno E."/>
            <person name="Staats M."/>
            <person name="Valdes J.H."/>
            <person name="Van Kan J.A.L."/>
        </authorList>
    </citation>
    <scope>NUCLEOTIDE SEQUENCE [LARGE SCALE GENOMIC DNA]</scope>
    <source>
        <strain evidence="2 3">MUCL2120</strain>
    </source>
</reference>
<feature type="compositionally biased region" description="Basic and acidic residues" evidence="1">
    <location>
        <begin position="876"/>
        <end position="894"/>
    </location>
</feature>
<feature type="compositionally biased region" description="Polar residues" evidence="1">
    <location>
        <begin position="317"/>
        <end position="326"/>
    </location>
</feature>
<dbReference type="AlphaFoldDB" id="A0A4Z1HPI7"/>
<dbReference type="OrthoDB" id="3554415at2759"/>
<keyword evidence="3" id="KW-1185">Reference proteome</keyword>
<evidence type="ECO:0000313" key="2">
    <source>
        <dbReference type="EMBL" id="TGO51016.1"/>
    </source>
</evidence>
<feature type="compositionally biased region" description="Low complexity" evidence="1">
    <location>
        <begin position="920"/>
        <end position="931"/>
    </location>
</feature>
<feature type="region of interest" description="Disordered" evidence="1">
    <location>
        <begin position="634"/>
        <end position="655"/>
    </location>
</feature>
<organism evidence="2 3">
    <name type="scientific">Botryotinia narcissicola</name>
    <dbReference type="NCBI Taxonomy" id="278944"/>
    <lineage>
        <taxon>Eukaryota</taxon>
        <taxon>Fungi</taxon>
        <taxon>Dikarya</taxon>
        <taxon>Ascomycota</taxon>
        <taxon>Pezizomycotina</taxon>
        <taxon>Leotiomycetes</taxon>
        <taxon>Helotiales</taxon>
        <taxon>Sclerotiniaceae</taxon>
        <taxon>Botryotinia</taxon>
    </lineage>
</organism>
<feature type="region of interest" description="Disordered" evidence="1">
    <location>
        <begin position="866"/>
        <end position="931"/>
    </location>
</feature>
<sequence length="931" mass="104839">MTFVHVGKTPVPQRIVPKFSNEVFYPGSAPAGVTPQYFTTLNLQIFGPGVPLPEDDRNMPGYPQKHLRTATGEEGPLNRYCSKERVWKPRSEFPISNGRFLSTCIHCKSVDERRAAKRSGESLKNRNEGSFQGLQPNQDVIARYSQRSMPTNQQKSSVANLPLRPKAKVSTAKSIPKYPMPAPVFATPTLGPSKKNTSRLEELEGMQFEVERLRSSLIGHGRVKKLYEAKLEKLTMATDRVSEESENNRGKRMAEAARLQNLISKLDDKINKARSKLDVVNLMIDLMADMNKDDIGYLSNNEDTGLPSIEEERNIESLNSPENFDNASEAGVDSAGQTNDSLQFSPTPHSYPPLDKDGHILSNDDPFIPDLDFVSGLEATAEKEPGDGTRDVDMNSELDTLASVSASIPCVDSSILPQDRDTIDPNLQQLSSIQTENHQPQERIDLNRFRALSVSRDVQDQHAPSYKSQSRQPSSHQQFKFQPRPLSMFRDLNPHRLYQASGQNSNHLQPYKATNAAAKPSPLTTQIPDLNSNLFENSNPTIAFQFRQSDTVRKFGHYGVKIEEDIGGVQTLALQQTRETVQQAQQYQPNEPTKMSQLALKAKNVYEQTAQQAQLDKESQEAHDGPIQEELPQPTRAVQQPKQACDEPAQDQLTEEQVAQNAKIFYERQASEKQAQQNETTREASVAHDQVIQEQPVQQTELFQLAKLACDRLAQDQSAEKRRAEKARDVYDQQAYEKRTGQIGPTYKMILAHDQLDEDEMDQDQIDQDQLAEDQLAEDQLAQKAMDARDVYDQRACEIRDQRNVLVKHVHHAHDQLSQLSQKTQLALQDQQEIRTRKAEYQARIQRNPFGTLPKFHSLPNHELARATQGMQPLKRRAEESPESRDQPQPEHSIRRSKRARSGDAGTRRYACKAKTATSGDVGVAADGDGY</sequence>
<evidence type="ECO:0000313" key="3">
    <source>
        <dbReference type="Proteomes" id="UP000297452"/>
    </source>
</evidence>
<dbReference type="STRING" id="278944.A0A4Z1HPI7"/>
<gene>
    <name evidence="2" type="ORF">BOTNAR_0371g00020</name>
</gene>
<proteinExistence type="predicted"/>
<evidence type="ECO:0000256" key="1">
    <source>
        <dbReference type="SAM" id="MobiDB-lite"/>
    </source>
</evidence>
<dbReference type="EMBL" id="PQXJ01000371">
    <property type="protein sequence ID" value="TGO51016.1"/>
    <property type="molecule type" value="Genomic_DNA"/>
</dbReference>
<accession>A0A4Z1HPI7</accession>
<protein>
    <submittedName>
        <fullName evidence="2">Uncharacterized protein</fullName>
    </submittedName>
</protein>
<feature type="region of interest" description="Disordered" evidence="1">
    <location>
        <begin position="455"/>
        <end position="480"/>
    </location>
</feature>
<feature type="compositionally biased region" description="Polar residues" evidence="1">
    <location>
        <begin position="466"/>
        <end position="480"/>
    </location>
</feature>
<feature type="region of interest" description="Disordered" evidence="1">
    <location>
        <begin position="317"/>
        <end position="362"/>
    </location>
</feature>
<dbReference type="Proteomes" id="UP000297452">
    <property type="component" value="Unassembled WGS sequence"/>
</dbReference>